<dbReference type="InterPro" id="IPR000343">
    <property type="entry name" value="4pyrrol_synth_GluRdtase"/>
</dbReference>
<evidence type="ECO:0000256" key="4">
    <source>
        <dbReference type="ARBA" id="ARBA00022857"/>
    </source>
</evidence>
<dbReference type="SUPFAM" id="SSF51735">
    <property type="entry name" value="NAD(P)-binding Rossmann-fold domains"/>
    <property type="match status" value="1"/>
</dbReference>
<comment type="domain">
    <text evidence="8">Possesses an unusual extended V-shaped dimeric structure with each monomer consisting of three distinct domains arranged along a curved 'spinal' alpha-helix. The N-terminal catalytic domain specifically recognizes the glutamate moiety of the substrate. The second domain is the NADPH-binding domain, and the third C-terminal domain is responsible for dimerization.</text>
</comment>
<dbReference type="InterPro" id="IPR036343">
    <property type="entry name" value="GluRdtase_N_sf"/>
</dbReference>
<keyword evidence="6 8" id="KW-0627">Porphyrin biosynthesis</keyword>
<dbReference type="PROSITE" id="PS00747">
    <property type="entry name" value="GLUTR"/>
    <property type="match status" value="1"/>
</dbReference>
<dbReference type="GO" id="GO:0050661">
    <property type="term" value="F:NADP binding"/>
    <property type="evidence" value="ECO:0007669"/>
    <property type="project" value="InterPro"/>
</dbReference>
<evidence type="ECO:0000313" key="17">
    <source>
        <dbReference type="EMBL" id="QGW29356.1"/>
    </source>
</evidence>
<feature type="domain" description="Tetrapyrrole biosynthesis glutamyl-tRNA reductase dimerisation" evidence="14">
    <location>
        <begin position="318"/>
        <end position="390"/>
    </location>
</feature>
<keyword evidence="5 8" id="KW-0560">Oxidoreductase</keyword>
<keyword evidence="4 8" id="KW-0521">NADP</keyword>
<evidence type="ECO:0000313" key="18">
    <source>
        <dbReference type="Proteomes" id="UP000426027"/>
    </source>
</evidence>
<dbReference type="Pfam" id="PF01488">
    <property type="entry name" value="Shikimate_DH"/>
    <property type="match status" value="1"/>
</dbReference>
<evidence type="ECO:0000256" key="11">
    <source>
        <dbReference type="PIRSR" id="PIRSR000445-3"/>
    </source>
</evidence>
<name>A0A6I6G983_9BACT</name>
<feature type="active site" description="Nucleophile" evidence="8 9">
    <location>
        <position position="58"/>
    </location>
</feature>
<evidence type="ECO:0000256" key="9">
    <source>
        <dbReference type="PIRSR" id="PIRSR000445-1"/>
    </source>
</evidence>
<evidence type="ECO:0000256" key="13">
    <source>
        <dbReference type="RuleBase" id="RU000584"/>
    </source>
</evidence>
<feature type="binding site" evidence="8 10">
    <location>
        <position position="124"/>
    </location>
    <ligand>
        <name>substrate</name>
    </ligand>
</feature>
<evidence type="ECO:0000256" key="6">
    <source>
        <dbReference type="ARBA" id="ARBA00023244"/>
    </source>
</evidence>
<evidence type="ECO:0000256" key="3">
    <source>
        <dbReference type="ARBA" id="ARBA00012970"/>
    </source>
</evidence>
<evidence type="ECO:0000256" key="8">
    <source>
        <dbReference type="HAMAP-Rule" id="MF_00087"/>
    </source>
</evidence>
<organism evidence="17 18">
    <name type="scientific">Phnomibacter ginsenosidimutans</name>
    <dbReference type="NCBI Taxonomy" id="2676868"/>
    <lineage>
        <taxon>Bacteria</taxon>
        <taxon>Pseudomonadati</taxon>
        <taxon>Bacteroidota</taxon>
        <taxon>Chitinophagia</taxon>
        <taxon>Chitinophagales</taxon>
        <taxon>Chitinophagaceae</taxon>
        <taxon>Phnomibacter</taxon>
    </lineage>
</organism>
<dbReference type="PIRSF" id="PIRSF000445">
    <property type="entry name" value="4pyrrol_synth_GluRdtase"/>
    <property type="match status" value="1"/>
</dbReference>
<evidence type="ECO:0000256" key="2">
    <source>
        <dbReference type="ARBA" id="ARBA00005916"/>
    </source>
</evidence>
<dbReference type="KEGG" id="fls:GLV81_15665"/>
<dbReference type="InterPro" id="IPR015895">
    <property type="entry name" value="4pyrrol_synth_GluRdtase_N"/>
</dbReference>
<comment type="subunit">
    <text evidence="8">Homodimer.</text>
</comment>
<evidence type="ECO:0000256" key="12">
    <source>
        <dbReference type="PIRSR" id="PIRSR000445-4"/>
    </source>
</evidence>
<feature type="binding site" evidence="8 10">
    <location>
        <begin position="118"/>
        <end position="120"/>
    </location>
    <ligand>
        <name>substrate</name>
    </ligand>
</feature>
<dbReference type="Pfam" id="PF05201">
    <property type="entry name" value="GlutR_N"/>
    <property type="match status" value="1"/>
</dbReference>
<dbReference type="SUPFAM" id="SSF69742">
    <property type="entry name" value="Glutamyl tRNA-reductase catalytic, N-terminal domain"/>
    <property type="match status" value="1"/>
</dbReference>
<evidence type="ECO:0000256" key="1">
    <source>
        <dbReference type="ARBA" id="ARBA00005059"/>
    </source>
</evidence>
<dbReference type="Proteomes" id="UP000426027">
    <property type="component" value="Chromosome"/>
</dbReference>
<comment type="function">
    <text evidence="8">Catalyzes the NADPH-dependent reduction of glutamyl-tRNA(Glu) to glutamate 1-semialdehyde (GSA).</text>
</comment>
<feature type="site" description="Important for activity" evidence="8 12">
    <location>
        <position position="103"/>
    </location>
</feature>
<dbReference type="EC" id="1.2.1.70" evidence="3 8"/>
<sequence>MKLNEEHMRDRFCVAAIGYRQADTEVRGMFAVDADMNRQILAAAKTAGFKSVFIVSTCNRTEIYGYANHPHELAALLTRFTKGTVGEFIHHGFFKQGKDAMHHLFRVAAGLDSQIIGDYEIQGQLKQAIAMARAADLIGPIMDRTLNFVFQASKKIRATTLLSSGTVSVSFAAIEWLQQKVNPWPMKALVIGTGKFGTNVCKNLLHYLPQLQLHICNRTNEKSEELAAQLQAGYLPFDELAASLNAFDVIITSTAAPEPIVLPQHFVPGKQRLIVDLSVPANVHKDVAKIDGIEMANVDEISAILEQTIARRHMEVPKAEAIIAEFEQEFYEWLHTYKHTPAIKLVKQHLAGWARQTGCEFSGAATTANPEVDALLKQTVNNLMVNLKHKSEKGCHVIAAYEQFLNHPALSVEAS</sequence>
<feature type="binding site" evidence="8 10">
    <location>
        <begin position="57"/>
        <end position="60"/>
    </location>
    <ligand>
        <name>substrate</name>
    </ligand>
</feature>
<reference evidence="17 18" key="1">
    <citation type="submission" date="2019-11" db="EMBL/GenBank/DDBJ databases">
        <authorList>
            <person name="Im W.T."/>
        </authorList>
    </citation>
    <scope>NUCLEOTIDE SEQUENCE [LARGE SCALE GENOMIC DNA]</scope>
    <source>
        <strain evidence="17 18">SB-02</strain>
    </source>
</reference>
<keyword evidence="18" id="KW-1185">Reference proteome</keyword>
<comment type="miscellaneous">
    <text evidence="8">During catalysis, the active site Cys acts as a nucleophile attacking the alpha-carbonyl group of tRNA-bound glutamate with the formation of a thioester intermediate between enzyme and glutamate, and the concomitant release of tRNA(Glu). The thioester intermediate is finally reduced by direct hydride transfer from NADPH, to form the product GSA.</text>
</comment>
<dbReference type="InterPro" id="IPR006151">
    <property type="entry name" value="Shikm_DH/Glu-tRNA_Rdtase"/>
</dbReference>
<dbReference type="Gene3D" id="3.30.460.30">
    <property type="entry name" value="Glutamyl-tRNA reductase, N-terminal domain"/>
    <property type="match status" value="1"/>
</dbReference>
<comment type="pathway">
    <text evidence="1 8 13">Porphyrin-containing compound metabolism; protoporphyrin-IX biosynthesis; 5-aminolevulinate from L-glutamyl-tRNA(Glu): step 1/2.</text>
</comment>
<feature type="domain" description="Quinate/shikimate 5-dehydrogenase/glutamyl-tRNA reductase" evidence="15">
    <location>
        <begin position="186"/>
        <end position="303"/>
    </location>
</feature>
<protein>
    <recommendedName>
        <fullName evidence="3 8">Glutamyl-tRNA reductase</fullName>
        <shortName evidence="8">GluTR</shortName>
        <ecNumber evidence="3 8">1.2.1.70</ecNumber>
    </recommendedName>
</protein>
<dbReference type="EMBL" id="CP046566">
    <property type="protein sequence ID" value="QGW29356.1"/>
    <property type="molecule type" value="Genomic_DNA"/>
</dbReference>
<dbReference type="GO" id="GO:0008883">
    <property type="term" value="F:glutamyl-tRNA reductase activity"/>
    <property type="evidence" value="ECO:0007669"/>
    <property type="project" value="UniProtKB-UniRule"/>
</dbReference>
<evidence type="ECO:0000259" key="14">
    <source>
        <dbReference type="Pfam" id="PF00745"/>
    </source>
</evidence>
<dbReference type="InterPro" id="IPR015896">
    <property type="entry name" value="4pyrrol_synth_GluRdtase_dimer"/>
</dbReference>
<proteinExistence type="inferred from homology"/>
<dbReference type="GO" id="GO:0019353">
    <property type="term" value="P:protoporphyrinogen IX biosynthetic process from glutamate"/>
    <property type="evidence" value="ECO:0007669"/>
    <property type="project" value="TreeGrafter"/>
</dbReference>
<dbReference type="InterPro" id="IPR036291">
    <property type="entry name" value="NAD(P)-bd_dom_sf"/>
</dbReference>
<feature type="binding site" evidence="8 10">
    <location>
        <position position="113"/>
    </location>
    <ligand>
        <name>substrate</name>
    </ligand>
</feature>
<feature type="domain" description="Glutamyl-tRNA reductase N-terminal" evidence="16">
    <location>
        <begin position="17"/>
        <end position="160"/>
    </location>
</feature>
<evidence type="ECO:0000256" key="10">
    <source>
        <dbReference type="PIRSR" id="PIRSR000445-2"/>
    </source>
</evidence>
<dbReference type="AlphaFoldDB" id="A0A6I6G983"/>
<accession>A0A6I6G983</accession>
<dbReference type="NCBIfam" id="TIGR01035">
    <property type="entry name" value="hemA"/>
    <property type="match status" value="1"/>
</dbReference>
<dbReference type="Gene3D" id="3.40.50.720">
    <property type="entry name" value="NAD(P)-binding Rossmann-like Domain"/>
    <property type="match status" value="1"/>
</dbReference>
<dbReference type="HAMAP" id="MF_00087">
    <property type="entry name" value="Glu_tRNA_reductase"/>
    <property type="match status" value="1"/>
</dbReference>
<evidence type="ECO:0000259" key="16">
    <source>
        <dbReference type="Pfam" id="PF05201"/>
    </source>
</evidence>
<dbReference type="PANTHER" id="PTHR43013">
    <property type="entry name" value="GLUTAMYL-TRNA REDUCTASE"/>
    <property type="match status" value="1"/>
</dbReference>
<dbReference type="Pfam" id="PF00745">
    <property type="entry name" value="GlutR_dimer"/>
    <property type="match status" value="1"/>
</dbReference>
<dbReference type="RefSeq" id="WP_157479708.1">
    <property type="nucleotide sequence ID" value="NZ_CP046566.1"/>
</dbReference>
<dbReference type="InterPro" id="IPR018214">
    <property type="entry name" value="GluRdtase_CS"/>
</dbReference>
<evidence type="ECO:0000259" key="15">
    <source>
        <dbReference type="Pfam" id="PF01488"/>
    </source>
</evidence>
<feature type="binding site" evidence="8 11">
    <location>
        <begin position="192"/>
        <end position="197"/>
    </location>
    <ligand>
        <name>NADP(+)</name>
        <dbReference type="ChEBI" id="CHEBI:58349"/>
    </ligand>
</feature>
<comment type="catalytic activity">
    <reaction evidence="7 8 13">
        <text>(S)-4-amino-5-oxopentanoate + tRNA(Glu) + NADP(+) = L-glutamyl-tRNA(Glu) + NADPH + H(+)</text>
        <dbReference type="Rhea" id="RHEA:12344"/>
        <dbReference type="Rhea" id="RHEA-COMP:9663"/>
        <dbReference type="Rhea" id="RHEA-COMP:9680"/>
        <dbReference type="ChEBI" id="CHEBI:15378"/>
        <dbReference type="ChEBI" id="CHEBI:57501"/>
        <dbReference type="ChEBI" id="CHEBI:57783"/>
        <dbReference type="ChEBI" id="CHEBI:58349"/>
        <dbReference type="ChEBI" id="CHEBI:78442"/>
        <dbReference type="ChEBI" id="CHEBI:78520"/>
        <dbReference type="EC" id="1.2.1.70"/>
    </reaction>
</comment>
<comment type="similarity">
    <text evidence="2 8 13">Belongs to the glutamyl-tRNA reductase family.</text>
</comment>
<evidence type="ECO:0000256" key="7">
    <source>
        <dbReference type="ARBA" id="ARBA00047464"/>
    </source>
</evidence>
<evidence type="ECO:0000256" key="5">
    <source>
        <dbReference type="ARBA" id="ARBA00023002"/>
    </source>
</evidence>
<dbReference type="UniPathway" id="UPA00251">
    <property type="reaction ID" value="UER00316"/>
</dbReference>
<dbReference type="PANTHER" id="PTHR43013:SF1">
    <property type="entry name" value="GLUTAMYL-TRNA REDUCTASE"/>
    <property type="match status" value="1"/>
</dbReference>
<gene>
    <name evidence="8 17" type="primary">hemA</name>
    <name evidence="17" type="ORF">GLV81_15665</name>
</gene>